<name>A0A401TAB1_CHIPU</name>
<feature type="region of interest" description="Disordered" evidence="1">
    <location>
        <begin position="1"/>
        <end position="36"/>
    </location>
</feature>
<dbReference type="AlphaFoldDB" id="A0A401TAB1"/>
<organism evidence="2 3">
    <name type="scientific">Chiloscyllium punctatum</name>
    <name type="common">Brownbanded bambooshark</name>
    <name type="synonym">Hemiscyllium punctatum</name>
    <dbReference type="NCBI Taxonomy" id="137246"/>
    <lineage>
        <taxon>Eukaryota</taxon>
        <taxon>Metazoa</taxon>
        <taxon>Chordata</taxon>
        <taxon>Craniata</taxon>
        <taxon>Vertebrata</taxon>
        <taxon>Chondrichthyes</taxon>
        <taxon>Elasmobranchii</taxon>
        <taxon>Galeomorphii</taxon>
        <taxon>Galeoidea</taxon>
        <taxon>Orectolobiformes</taxon>
        <taxon>Hemiscylliidae</taxon>
        <taxon>Chiloscyllium</taxon>
    </lineage>
</organism>
<reference evidence="2 3" key="1">
    <citation type="journal article" date="2018" name="Nat. Ecol. Evol.">
        <title>Shark genomes provide insights into elasmobranch evolution and the origin of vertebrates.</title>
        <authorList>
            <person name="Hara Y"/>
            <person name="Yamaguchi K"/>
            <person name="Onimaru K"/>
            <person name="Kadota M"/>
            <person name="Koyanagi M"/>
            <person name="Keeley SD"/>
            <person name="Tatsumi K"/>
            <person name="Tanaka K"/>
            <person name="Motone F"/>
            <person name="Kageyama Y"/>
            <person name="Nozu R"/>
            <person name="Adachi N"/>
            <person name="Nishimura O"/>
            <person name="Nakagawa R"/>
            <person name="Tanegashima C"/>
            <person name="Kiyatake I"/>
            <person name="Matsumoto R"/>
            <person name="Murakumo K"/>
            <person name="Nishida K"/>
            <person name="Terakita A"/>
            <person name="Kuratani S"/>
            <person name="Sato K"/>
            <person name="Hyodo S Kuraku.S."/>
        </authorList>
    </citation>
    <scope>NUCLEOTIDE SEQUENCE [LARGE SCALE GENOMIC DNA]</scope>
</reference>
<dbReference type="EMBL" id="BEZZ01022647">
    <property type="protein sequence ID" value="GCC39579.1"/>
    <property type="molecule type" value="Genomic_DNA"/>
</dbReference>
<keyword evidence="3" id="KW-1185">Reference proteome</keyword>
<proteinExistence type="predicted"/>
<sequence length="141" mass="15407">MCHITTLGQSVASGGPASSGPPIRMREGARAQPVGERGALAQSARPLLWAVLQWECGGAGSGPMGGESAAGLVDVVRRMVGVSLRRRWRWRREWRWRKRGCGSYRASKSRSVSKRAGRWPGARSPLVVCGRRSAWKLGREI</sequence>
<feature type="compositionally biased region" description="Polar residues" evidence="1">
    <location>
        <begin position="1"/>
        <end position="11"/>
    </location>
</feature>
<protein>
    <submittedName>
        <fullName evidence="2">Uncharacterized protein</fullName>
    </submittedName>
</protein>
<accession>A0A401TAB1</accession>
<dbReference type="Proteomes" id="UP000287033">
    <property type="component" value="Unassembled WGS sequence"/>
</dbReference>
<comment type="caution">
    <text evidence="2">The sequence shown here is derived from an EMBL/GenBank/DDBJ whole genome shotgun (WGS) entry which is preliminary data.</text>
</comment>
<gene>
    <name evidence="2" type="ORF">chiPu_0023535</name>
</gene>
<evidence type="ECO:0000256" key="1">
    <source>
        <dbReference type="SAM" id="MobiDB-lite"/>
    </source>
</evidence>
<evidence type="ECO:0000313" key="2">
    <source>
        <dbReference type="EMBL" id="GCC39579.1"/>
    </source>
</evidence>
<feature type="compositionally biased region" description="Low complexity" evidence="1">
    <location>
        <begin position="12"/>
        <end position="22"/>
    </location>
</feature>
<evidence type="ECO:0000313" key="3">
    <source>
        <dbReference type="Proteomes" id="UP000287033"/>
    </source>
</evidence>